<dbReference type="Pfam" id="PF13460">
    <property type="entry name" value="NAD_binding_10"/>
    <property type="match status" value="1"/>
</dbReference>
<evidence type="ECO:0000313" key="5">
    <source>
        <dbReference type="Proteomes" id="UP000718281"/>
    </source>
</evidence>
<dbReference type="PANTHER" id="PTHR43162:SF1">
    <property type="entry name" value="PRESTALK A DIFFERENTIATION PROTEIN A"/>
    <property type="match status" value="1"/>
</dbReference>
<evidence type="ECO:0000313" key="6">
    <source>
        <dbReference type="Proteomes" id="UP000726105"/>
    </source>
</evidence>
<dbReference type="InterPro" id="IPR036291">
    <property type="entry name" value="NAD(P)-bd_dom_sf"/>
</dbReference>
<evidence type="ECO:0000313" key="4">
    <source>
        <dbReference type="EMBL" id="MBL0004516.1"/>
    </source>
</evidence>
<sequence>MGDTVVGFLAGFGVDWIRNSVPRRRRYAVRSPSAASVSSVDILVTGGTGTLGRATVPLLQAAGHHVRVLSRRTGPGLTTGDLERRQGLKRALDGVHTVVHLATSGGARDIRAAANLSKAAVEADVEHIIYMSIVGADRVPLPYYQAKVEAERQLQASGLGLTIQRATQFHELVLTVMRTQRAAPLLFVPDIPIQPVDLSAVAARLTSLIGQEPAGRAPDLGGPRVERFTDLAQQWQHHIDRKRRVVPVRLPGRTFAAYAQGGHLAPEGAATATPTFADFLGAGTV</sequence>
<proteinExistence type="predicted"/>
<gene>
    <name evidence="2" type="ORF">IPF40_02840</name>
    <name evidence="3" type="ORF">IPI13_16920</name>
    <name evidence="4" type="ORF">IPP00_11180</name>
</gene>
<dbReference type="Gene3D" id="3.40.50.720">
    <property type="entry name" value="NAD(P)-binding Rossmann-like Domain"/>
    <property type="match status" value="1"/>
</dbReference>
<name>A0A935IM98_9MICO</name>
<evidence type="ECO:0000313" key="3">
    <source>
        <dbReference type="EMBL" id="MBK7274755.1"/>
    </source>
</evidence>
<evidence type="ECO:0000259" key="1">
    <source>
        <dbReference type="Pfam" id="PF13460"/>
    </source>
</evidence>
<dbReference type="EMBL" id="JADIXZ010000002">
    <property type="protein sequence ID" value="MBK6300020.1"/>
    <property type="molecule type" value="Genomic_DNA"/>
</dbReference>
<comment type="caution">
    <text evidence="3">The sequence shown here is derived from an EMBL/GenBank/DDBJ whole genome shotgun (WGS) entry which is preliminary data.</text>
</comment>
<dbReference type="Proteomes" id="UP000726105">
    <property type="component" value="Unassembled WGS sequence"/>
</dbReference>
<dbReference type="Proteomes" id="UP000886632">
    <property type="component" value="Unassembled WGS sequence"/>
</dbReference>
<dbReference type="AlphaFoldDB" id="A0A935IM98"/>
<accession>A0A935IM98</accession>
<dbReference type="InterPro" id="IPR016040">
    <property type="entry name" value="NAD(P)-bd_dom"/>
</dbReference>
<evidence type="ECO:0000313" key="2">
    <source>
        <dbReference type="EMBL" id="MBK6300020.1"/>
    </source>
</evidence>
<reference evidence="5 6" key="1">
    <citation type="submission" date="2020-10" db="EMBL/GenBank/DDBJ databases">
        <title>Connecting structure to function with the recovery of over 1000 high-quality activated sludge metagenome-assembled genomes encoding full-length rRNA genes using long-read sequencing.</title>
        <authorList>
            <person name="Singleton C.M."/>
            <person name="Petriglieri F."/>
            <person name="Kristensen J.M."/>
            <person name="Kirkegaard R.H."/>
            <person name="Michaelsen T.Y."/>
            <person name="Andersen M.H."/>
            <person name="Karst S.M."/>
            <person name="Dueholm M.S."/>
            <person name="Nielsen P.H."/>
            <person name="Albertsen M."/>
        </authorList>
    </citation>
    <scope>NUCLEOTIDE SEQUENCE [LARGE SCALE GENOMIC DNA]</scope>
    <source>
        <strain evidence="2">AalE_18-Q3-R2-46_BAT3C.188</strain>
        <strain evidence="3">Ega_18-Q3-R5-49_MAXAC.001</strain>
        <strain evidence="4">Ribe_18-Q3-R11-54_MAXAC.001</strain>
    </source>
</reference>
<dbReference type="Proteomes" id="UP000718281">
    <property type="component" value="Unassembled WGS sequence"/>
</dbReference>
<protein>
    <submittedName>
        <fullName evidence="3">NmrA family NAD(P)-binding protein</fullName>
    </submittedName>
</protein>
<feature type="domain" description="NAD(P)-binding" evidence="1">
    <location>
        <begin position="46"/>
        <end position="168"/>
    </location>
</feature>
<dbReference type="InterPro" id="IPR051604">
    <property type="entry name" value="Ergot_Alk_Oxidoreductase"/>
</dbReference>
<dbReference type="EMBL" id="JADJIB010000011">
    <property type="protein sequence ID" value="MBK7274755.1"/>
    <property type="molecule type" value="Genomic_DNA"/>
</dbReference>
<dbReference type="EMBL" id="JADKGK010000020">
    <property type="protein sequence ID" value="MBL0004516.1"/>
    <property type="molecule type" value="Genomic_DNA"/>
</dbReference>
<dbReference type="PANTHER" id="PTHR43162">
    <property type="match status" value="1"/>
</dbReference>
<organism evidence="3 6">
    <name type="scientific">Candidatus Phosphoribacter hodrii</name>
    <dbReference type="NCBI Taxonomy" id="2953743"/>
    <lineage>
        <taxon>Bacteria</taxon>
        <taxon>Bacillati</taxon>
        <taxon>Actinomycetota</taxon>
        <taxon>Actinomycetes</taxon>
        <taxon>Micrococcales</taxon>
        <taxon>Dermatophilaceae</taxon>
        <taxon>Candidatus Phosphoribacter</taxon>
    </lineage>
</organism>
<dbReference type="SUPFAM" id="SSF51735">
    <property type="entry name" value="NAD(P)-binding Rossmann-fold domains"/>
    <property type="match status" value="1"/>
</dbReference>